<evidence type="ECO:0000313" key="6">
    <source>
        <dbReference type="Proteomes" id="UP000198618"/>
    </source>
</evidence>
<reference evidence="5 6" key="1">
    <citation type="submission" date="2016-10" db="EMBL/GenBank/DDBJ databases">
        <authorList>
            <person name="de Groot N.N."/>
        </authorList>
    </citation>
    <scope>NUCLEOTIDE SEQUENCE [LARGE SCALE GENOMIC DNA]</scope>
    <source>
        <strain evidence="5 6">IBRC-M 10780</strain>
    </source>
</reference>
<dbReference type="PANTHER" id="PTHR42939:SF1">
    <property type="entry name" value="ABC TRANSPORTER ATP-BINDING PROTEIN ALBC-RELATED"/>
    <property type="match status" value="1"/>
</dbReference>
<dbReference type="PROSITE" id="PS50893">
    <property type="entry name" value="ABC_TRANSPORTER_2"/>
    <property type="match status" value="1"/>
</dbReference>
<dbReference type="OrthoDB" id="9804819at2"/>
<dbReference type="InterPro" id="IPR027417">
    <property type="entry name" value="P-loop_NTPase"/>
</dbReference>
<dbReference type="SUPFAM" id="SSF52540">
    <property type="entry name" value="P-loop containing nucleoside triphosphate hydrolases"/>
    <property type="match status" value="1"/>
</dbReference>
<dbReference type="EMBL" id="FOHE01000010">
    <property type="protein sequence ID" value="SET38556.1"/>
    <property type="molecule type" value="Genomic_DNA"/>
</dbReference>
<dbReference type="RefSeq" id="WP_090870102.1">
    <property type="nucleotide sequence ID" value="NZ_FOHE01000010.1"/>
</dbReference>
<dbReference type="Pfam" id="PF00005">
    <property type="entry name" value="ABC_tran"/>
    <property type="match status" value="1"/>
</dbReference>
<accession>A0A1I0E2Z5</accession>
<dbReference type="AlphaFoldDB" id="A0A1I0E2Z5"/>
<evidence type="ECO:0000259" key="4">
    <source>
        <dbReference type="PROSITE" id="PS50893"/>
    </source>
</evidence>
<dbReference type="GO" id="GO:0016887">
    <property type="term" value="F:ATP hydrolysis activity"/>
    <property type="evidence" value="ECO:0007669"/>
    <property type="project" value="InterPro"/>
</dbReference>
<keyword evidence="1" id="KW-0813">Transport</keyword>
<dbReference type="STRING" id="930131.SAMN05216389_11050"/>
<dbReference type="GO" id="GO:0005524">
    <property type="term" value="F:ATP binding"/>
    <property type="evidence" value="ECO:0007669"/>
    <property type="project" value="UniProtKB-KW"/>
</dbReference>
<keyword evidence="2" id="KW-0547">Nucleotide-binding</keyword>
<gene>
    <name evidence="5" type="ORF">SAMN05216389_11050</name>
</gene>
<sequence length="235" mass="26757">MKLENINFTYKKQIQSVLENVSLELAENKLNVIIGMNGAGKTTLLDVISGVHSIPEFNPPFDDEDIVYQLQGIYLPPALKGKDLLRLILKSDSIAPFKALKERFINGLEESEKGMLDRLWTKKFGDMSVGERRWLTIRAITVLDRKLYIFDEPTAGIDPSSKTFIIDALQRLVEKEDVYVIMSTHILHELAYIDCQINFLHNGKIVFTGDYESFLQANNTDNPDLAFQDFLRTVG</sequence>
<evidence type="ECO:0000256" key="1">
    <source>
        <dbReference type="ARBA" id="ARBA00022448"/>
    </source>
</evidence>
<evidence type="ECO:0000256" key="3">
    <source>
        <dbReference type="ARBA" id="ARBA00022840"/>
    </source>
</evidence>
<proteinExistence type="predicted"/>
<organism evidence="5 6">
    <name type="scientific">Oceanobacillus limi</name>
    <dbReference type="NCBI Taxonomy" id="930131"/>
    <lineage>
        <taxon>Bacteria</taxon>
        <taxon>Bacillati</taxon>
        <taxon>Bacillota</taxon>
        <taxon>Bacilli</taxon>
        <taxon>Bacillales</taxon>
        <taxon>Bacillaceae</taxon>
        <taxon>Oceanobacillus</taxon>
    </lineage>
</organism>
<protein>
    <submittedName>
        <fullName evidence="5">ABC-2 type transport system ATP-binding protein</fullName>
    </submittedName>
</protein>
<keyword evidence="6" id="KW-1185">Reference proteome</keyword>
<feature type="domain" description="ABC transporter" evidence="4">
    <location>
        <begin position="1"/>
        <end position="227"/>
    </location>
</feature>
<dbReference type="PANTHER" id="PTHR42939">
    <property type="entry name" value="ABC TRANSPORTER ATP-BINDING PROTEIN ALBC-RELATED"/>
    <property type="match status" value="1"/>
</dbReference>
<dbReference type="Proteomes" id="UP000198618">
    <property type="component" value="Unassembled WGS sequence"/>
</dbReference>
<dbReference type="Gene3D" id="3.40.50.300">
    <property type="entry name" value="P-loop containing nucleotide triphosphate hydrolases"/>
    <property type="match status" value="1"/>
</dbReference>
<evidence type="ECO:0000256" key="2">
    <source>
        <dbReference type="ARBA" id="ARBA00022741"/>
    </source>
</evidence>
<keyword evidence="3 5" id="KW-0067">ATP-binding</keyword>
<dbReference type="InterPro" id="IPR003439">
    <property type="entry name" value="ABC_transporter-like_ATP-bd"/>
</dbReference>
<evidence type="ECO:0000313" key="5">
    <source>
        <dbReference type="EMBL" id="SET38556.1"/>
    </source>
</evidence>
<dbReference type="InterPro" id="IPR051782">
    <property type="entry name" value="ABC_Transporter_VariousFunc"/>
</dbReference>
<name>A0A1I0E2Z5_9BACI</name>